<evidence type="ECO:0000256" key="11">
    <source>
        <dbReference type="ARBA" id="ARBA00029936"/>
    </source>
</evidence>
<feature type="compositionally biased region" description="Basic and acidic residues" evidence="16">
    <location>
        <begin position="19"/>
        <end position="35"/>
    </location>
</feature>
<dbReference type="OrthoDB" id="629407at2759"/>
<dbReference type="PROSITE" id="PS00178">
    <property type="entry name" value="AA_TRNA_LIGASE_I"/>
    <property type="match status" value="1"/>
</dbReference>
<dbReference type="Pfam" id="PF10458">
    <property type="entry name" value="Val_tRNA-synt_C"/>
    <property type="match status" value="1"/>
</dbReference>
<dbReference type="Proteomes" id="UP000268162">
    <property type="component" value="Unassembled WGS sequence"/>
</dbReference>
<dbReference type="NCBIfam" id="TIGR00422">
    <property type="entry name" value="valS"/>
    <property type="match status" value="1"/>
</dbReference>
<reference evidence="21" key="1">
    <citation type="journal article" date="2018" name="Nat. Microbiol.">
        <title>Leveraging single-cell genomics to expand the fungal tree of life.</title>
        <authorList>
            <person name="Ahrendt S.R."/>
            <person name="Quandt C.A."/>
            <person name="Ciobanu D."/>
            <person name="Clum A."/>
            <person name="Salamov A."/>
            <person name="Andreopoulos B."/>
            <person name="Cheng J.F."/>
            <person name="Woyke T."/>
            <person name="Pelin A."/>
            <person name="Henrissat B."/>
            <person name="Reynolds N.K."/>
            <person name="Benny G.L."/>
            <person name="Smith M.E."/>
            <person name="James T.Y."/>
            <person name="Grigoriev I.V."/>
        </authorList>
    </citation>
    <scope>NUCLEOTIDE SEQUENCE [LARGE SCALE GENOMIC DNA]</scope>
    <source>
        <strain evidence="21">RSA 468</strain>
    </source>
</reference>
<evidence type="ECO:0000259" key="18">
    <source>
        <dbReference type="Pfam" id="PF08264"/>
    </source>
</evidence>
<evidence type="ECO:0000256" key="3">
    <source>
        <dbReference type="ARBA" id="ARBA00005594"/>
    </source>
</evidence>
<dbReference type="InterPro" id="IPR033705">
    <property type="entry name" value="Anticodon_Ia_Val"/>
</dbReference>
<dbReference type="Gene3D" id="3.40.50.620">
    <property type="entry name" value="HUPs"/>
    <property type="match status" value="2"/>
</dbReference>
<dbReference type="GO" id="GO:0005829">
    <property type="term" value="C:cytosol"/>
    <property type="evidence" value="ECO:0007669"/>
    <property type="project" value="TreeGrafter"/>
</dbReference>
<feature type="domain" description="Valyl-tRNA synthetase tRNA-binding arm" evidence="19">
    <location>
        <begin position="989"/>
        <end position="1052"/>
    </location>
</feature>
<accession>A0A4P9ZTK5</accession>
<evidence type="ECO:0000256" key="14">
    <source>
        <dbReference type="ARBA" id="ARBA00072234"/>
    </source>
</evidence>
<evidence type="ECO:0000259" key="19">
    <source>
        <dbReference type="Pfam" id="PF10458"/>
    </source>
</evidence>
<evidence type="ECO:0000256" key="8">
    <source>
        <dbReference type="ARBA" id="ARBA00022840"/>
    </source>
</evidence>
<dbReference type="HAMAP" id="MF_02004">
    <property type="entry name" value="Val_tRNA_synth_type1"/>
    <property type="match status" value="1"/>
</dbReference>
<feature type="domain" description="Aminoacyl-tRNA synthetase class Ia" evidence="17">
    <location>
        <begin position="100"/>
        <end position="725"/>
    </location>
</feature>
<dbReference type="FunFam" id="3.40.50.620:FF:000020">
    <property type="entry name" value="Valine--tRNA ligase, mitochondrial"/>
    <property type="match status" value="1"/>
</dbReference>
<organism evidence="20 21">
    <name type="scientific">Dimargaris cristalligena</name>
    <dbReference type="NCBI Taxonomy" id="215637"/>
    <lineage>
        <taxon>Eukaryota</taxon>
        <taxon>Fungi</taxon>
        <taxon>Fungi incertae sedis</taxon>
        <taxon>Zoopagomycota</taxon>
        <taxon>Kickxellomycotina</taxon>
        <taxon>Dimargaritomycetes</taxon>
        <taxon>Dimargaritales</taxon>
        <taxon>Dimargaritaceae</taxon>
        <taxon>Dimargaris</taxon>
    </lineage>
</organism>
<evidence type="ECO:0000256" key="12">
    <source>
        <dbReference type="ARBA" id="ARBA00040837"/>
    </source>
</evidence>
<keyword evidence="6 15" id="KW-0436">Ligase</keyword>
<dbReference type="SUPFAM" id="SSF50677">
    <property type="entry name" value="ValRS/IleRS/LeuRS editing domain"/>
    <property type="match status" value="1"/>
</dbReference>
<comment type="similarity">
    <text evidence="3 15">Belongs to the class-I aminoacyl-tRNA synthetase family.</text>
</comment>
<keyword evidence="9 15" id="KW-0648">Protein biosynthesis</keyword>
<keyword evidence="7 15" id="KW-0547">Nucleotide-binding</keyword>
<evidence type="ECO:0000259" key="17">
    <source>
        <dbReference type="Pfam" id="PF00133"/>
    </source>
</evidence>
<dbReference type="InterPro" id="IPR009080">
    <property type="entry name" value="tRNAsynth_Ia_anticodon-bd"/>
</dbReference>
<keyword evidence="8 15" id="KW-0067">ATP-binding</keyword>
<dbReference type="STRING" id="215637.A0A4P9ZTK5"/>
<proteinExistence type="inferred from homology"/>
<evidence type="ECO:0000256" key="5">
    <source>
        <dbReference type="ARBA" id="ARBA00022490"/>
    </source>
</evidence>
<evidence type="ECO:0000256" key="9">
    <source>
        <dbReference type="ARBA" id="ARBA00022917"/>
    </source>
</evidence>
<dbReference type="InterPro" id="IPR014729">
    <property type="entry name" value="Rossmann-like_a/b/a_fold"/>
</dbReference>
<dbReference type="PANTHER" id="PTHR11946">
    <property type="entry name" value="VALYL-TRNA SYNTHETASES"/>
    <property type="match status" value="1"/>
</dbReference>
<dbReference type="InterPro" id="IPR009008">
    <property type="entry name" value="Val/Leu/Ile-tRNA-synth_edit"/>
</dbReference>
<dbReference type="InterPro" id="IPR002300">
    <property type="entry name" value="aa-tRNA-synth_Ia"/>
</dbReference>
<sequence length="1058" mass="118842">MDPANPNESGQPATPLSKNAEKNEAKRRAKMEKFAAKKAAMAVGDGKKTAAPKEKKAAKAEAPAKPVEPEFVNLTPAGEKKIMEEEMAASYNPKAVEAAWYAWWEKEGYFKPQLTPEGNAKPEGTFVIPIPPPNVTGSLHIGHGLTVAIQDTLIRWHRMRGETTLFNPGMDHAGISTQAVVEKMLWKEEGLTRHDIGREAFLAKVWEWKENYGGRIQNQLRRLGGSYDWSRSRFTMDPDMTEAVNEHFIRLFDDGTIYRATRLVNWCVHLNTALSNLEVDNKELSGSTYLTVPGYGPEEKFQFGVLVCFQYQIEGSDERLTVATTRVETMLGDSAIAVHPNDPRYKHLHGKFARHPFIDRRIPIITDDQAVDMEFGTGAVKITPAHDFNDYEVGKRHNLEFINILNDDGTFNANAGPKFEGMKRFHARVAVVGALKEAGLWVETKDNPMTVPTCSKTGDIIEPLMKPQWYVRCHDMAQEAMRVVREGQLSIMPATSEREWFRWLENIQDWCISRQLWWGHRVPAYLVVLDGTRPDPTDMHYWVVGRSEEEARTSAAARFPNQSFTLERDPDVLDTWFSSALWPFSIHGWPNATTDYRNFYPATLLETGWDIIFFWVARMVMVGLKLTGQVPFQEVFCHAMIRDAHGRKMSKSLGNVIDPIDVIEGIDLASLHAKLYQGNLDPREIEKAKAGQAADFPRGIPECGTDALRFALCAYTSTGRDLNLDILRVEGYRKFCNKLWNATRFAMMKLGGASFKPTAQVESTGPTSLADRWILHKLNAATAEVNAALAENNFMAATTAVHRFWLYELCDVYIEAIKPVCDVDDSTTDVARLAAKATAQQTLYTCLDWGLKLLHPFMPFITEELFQRLPRRPESDETSIMVAKYPGPVPSFTDPTSEREFDLILAATRAIRSLMSDYGLTSKGQAYLTSTTPALHALYASQADLMQALIRGCQQVTALAPETPSPAGCALVTLNDETNVLLLVKGIVDIDGEITKLNQKLGKVQQQLESWSKKTTIADYETKIKAEVRELNASRIKNYEAEIEAITQGIQNFMTLKN</sequence>
<dbReference type="Gene3D" id="3.90.740.10">
    <property type="entry name" value="Valyl/Leucyl/Isoleucyl-tRNA synthetase, editing domain"/>
    <property type="match status" value="2"/>
</dbReference>
<dbReference type="CDD" id="cd07962">
    <property type="entry name" value="Anticodon_Ia_Val"/>
    <property type="match status" value="1"/>
</dbReference>
<evidence type="ECO:0000256" key="4">
    <source>
        <dbReference type="ARBA" id="ARBA00013169"/>
    </source>
</evidence>
<evidence type="ECO:0000256" key="1">
    <source>
        <dbReference type="ARBA" id="ARBA00004173"/>
    </source>
</evidence>
<keyword evidence="5" id="KW-0963">Cytoplasm</keyword>
<dbReference type="NCBIfam" id="NF004349">
    <property type="entry name" value="PRK05729.1"/>
    <property type="match status" value="1"/>
</dbReference>
<dbReference type="FunFam" id="3.40.50.620:FF:000078">
    <property type="entry name" value="Valine--tRNA ligase, mitochondrial"/>
    <property type="match status" value="1"/>
</dbReference>
<dbReference type="EC" id="6.1.1.9" evidence="4"/>
<dbReference type="GO" id="GO:0002161">
    <property type="term" value="F:aminoacyl-tRNA deacylase activity"/>
    <property type="evidence" value="ECO:0007669"/>
    <property type="project" value="InterPro"/>
</dbReference>
<evidence type="ECO:0000256" key="13">
    <source>
        <dbReference type="ARBA" id="ARBA00047552"/>
    </source>
</evidence>
<dbReference type="GO" id="GO:0005524">
    <property type="term" value="F:ATP binding"/>
    <property type="evidence" value="ECO:0007669"/>
    <property type="project" value="UniProtKB-KW"/>
</dbReference>
<keyword evidence="21" id="KW-1185">Reference proteome</keyword>
<dbReference type="Pfam" id="PF08264">
    <property type="entry name" value="Anticodon_1"/>
    <property type="match status" value="1"/>
</dbReference>
<dbReference type="Gene3D" id="1.10.730.10">
    <property type="entry name" value="Isoleucyl-tRNA Synthetase, Domain 1"/>
    <property type="match status" value="1"/>
</dbReference>
<dbReference type="SUPFAM" id="SSF52374">
    <property type="entry name" value="Nucleotidylyl transferase"/>
    <property type="match status" value="1"/>
</dbReference>
<dbReference type="EMBL" id="ML002723">
    <property type="protein sequence ID" value="RKP36082.1"/>
    <property type="molecule type" value="Genomic_DNA"/>
</dbReference>
<feature type="compositionally biased region" description="Polar residues" evidence="16">
    <location>
        <begin position="1"/>
        <end position="17"/>
    </location>
</feature>
<evidence type="ECO:0000256" key="10">
    <source>
        <dbReference type="ARBA" id="ARBA00023146"/>
    </source>
</evidence>
<dbReference type="FunFam" id="3.90.740.10:FF:000005">
    <property type="entry name" value="Valine--tRNA ligase, mitochondrial"/>
    <property type="match status" value="1"/>
</dbReference>
<dbReference type="GO" id="GO:0006438">
    <property type="term" value="P:valyl-tRNA aminoacylation"/>
    <property type="evidence" value="ECO:0007669"/>
    <property type="project" value="InterPro"/>
</dbReference>
<dbReference type="Pfam" id="PF00133">
    <property type="entry name" value="tRNA-synt_1"/>
    <property type="match status" value="1"/>
</dbReference>
<dbReference type="AlphaFoldDB" id="A0A4P9ZTK5"/>
<evidence type="ECO:0000313" key="20">
    <source>
        <dbReference type="EMBL" id="RKP36082.1"/>
    </source>
</evidence>
<dbReference type="CDD" id="cd00817">
    <property type="entry name" value="ValRS_core"/>
    <property type="match status" value="1"/>
</dbReference>
<evidence type="ECO:0000256" key="7">
    <source>
        <dbReference type="ARBA" id="ARBA00022741"/>
    </source>
</evidence>
<protein>
    <recommendedName>
        <fullName evidence="14">Probable valine--tRNA ligase, cytoplasmic</fullName>
        <ecNumber evidence="4">6.1.1.9</ecNumber>
    </recommendedName>
    <alternativeName>
        <fullName evidence="12">Valine--tRNA ligase, mitochondrial</fullName>
    </alternativeName>
    <alternativeName>
        <fullName evidence="11">Valyl-tRNA synthetase</fullName>
    </alternativeName>
</protein>
<dbReference type="InterPro" id="IPR002303">
    <property type="entry name" value="Valyl-tRNA_ligase"/>
</dbReference>
<feature type="region of interest" description="Disordered" evidence="16">
    <location>
        <begin position="1"/>
        <end position="64"/>
    </location>
</feature>
<dbReference type="SUPFAM" id="SSF47323">
    <property type="entry name" value="Anticodon-binding domain of a subclass of class I aminoacyl-tRNA synthetases"/>
    <property type="match status" value="1"/>
</dbReference>
<gene>
    <name evidence="20" type="ORF">BJ085DRAFT_34172</name>
</gene>
<evidence type="ECO:0000256" key="15">
    <source>
        <dbReference type="RuleBase" id="RU363035"/>
    </source>
</evidence>
<evidence type="ECO:0000256" key="6">
    <source>
        <dbReference type="ARBA" id="ARBA00022598"/>
    </source>
</evidence>
<dbReference type="InterPro" id="IPR013155">
    <property type="entry name" value="M/V/L/I-tRNA-synth_anticd-bd"/>
</dbReference>
<evidence type="ECO:0000313" key="21">
    <source>
        <dbReference type="Proteomes" id="UP000268162"/>
    </source>
</evidence>
<dbReference type="GO" id="GO:0005739">
    <property type="term" value="C:mitochondrion"/>
    <property type="evidence" value="ECO:0007669"/>
    <property type="project" value="UniProtKB-SubCell"/>
</dbReference>
<evidence type="ECO:0000256" key="16">
    <source>
        <dbReference type="SAM" id="MobiDB-lite"/>
    </source>
</evidence>
<dbReference type="PANTHER" id="PTHR11946:SF109">
    <property type="entry name" value="VALINE--TRNA LIGASE"/>
    <property type="match status" value="1"/>
</dbReference>
<dbReference type="PRINTS" id="PR00986">
    <property type="entry name" value="TRNASYNTHVAL"/>
</dbReference>
<name>A0A4P9ZTK5_9FUNG</name>
<feature type="domain" description="Methionyl/Valyl/Leucyl/Isoleucyl-tRNA synthetase anticodon-binding" evidence="18">
    <location>
        <begin position="771"/>
        <end position="924"/>
    </location>
</feature>
<dbReference type="FunFam" id="1.10.730.10:FF:000009">
    <property type="entry name" value="Valine--tRNA ligase, mitochondrial"/>
    <property type="match status" value="1"/>
</dbReference>
<keyword evidence="10 15" id="KW-0030">Aminoacyl-tRNA synthetase</keyword>
<comment type="subcellular location">
    <subcellularLocation>
        <location evidence="2">Cytoplasm</location>
    </subcellularLocation>
    <subcellularLocation>
        <location evidence="1">Mitochondrion</location>
    </subcellularLocation>
</comment>
<evidence type="ECO:0000256" key="2">
    <source>
        <dbReference type="ARBA" id="ARBA00004496"/>
    </source>
</evidence>
<dbReference type="Gene3D" id="1.10.287.380">
    <property type="entry name" value="Valyl-tRNA synthetase, C-terminal domain"/>
    <property type="match status" value="1"/>
</dbReference>
<dbReference type="GO" id="GO:0004832">
    <property type="term" value="F:valine-tRNA ligase activity"/>
    <property type="evidence" value="ECO:0007669"/>
    <property type="project" value="UniProtKB-EC"/>
</dbReference>
<dbReference type="InterPro" id="IPR019499">
    <property type="entry name" value="Val-tRNA_synth_tRNA-bd"/>
</dbReference>
<dbReference type="InterPro" id="IPR001412">
    <property type="entry name" value="aa-tRNA-synth_I_CS"/>
</dbReference>
<dbReference type="InterPro" id="IPR037118">
    <property type="entry name" value="Val-tRNA_synth_C_sf"/>
</dbReference>
<comment type="catalytic activity">
    <reaction evidence="13">
        <text>tRNA(Val) + L-valine + ATP = L-valyl-tRNA(Val) + AMP + diphosphate</text>
        <dbReference type="Rhea" id="RHEA:10704"/>
        <dbReference type="Rhea" id="RHEA-COMP:9672"/>
        <dbReference type="Rhea" id="RHEA-COMP:9708"/>
        <dbReference type="ChEBI" id="CHEBI:30616"/>
        <dbReference type="ChEBI" id="CHEBI:33019"/>
        <dbReference type="ChEBI" id="CHEBI:57762"/>
        <dbReference type="ChEBI" id="CHEBI:78442"/>
        <dbReference type="ChEBI" id="CHEBI:78537"/>
        <dbReference type="ChEBI" id="CHEBI:456215"/>
        <dbReference type="EC" id="6.1.1.9"/>
    </reaction>
</comment>
<feature type="compositionally biased region" description="Basic and acidic residues" evidence="16">
    <location>
        <begin position="45"/>
        <end position="59"/>
    </location>
</feature>